<dbReference type="PANTHER" id="PTHR31635">
    <property type="entry name" value="REVERSE TRANSCRIPTASE DOMAIN-CONTAINING PROTEIN-RELATED"/>
    <property type="match status" value="1"/>
</dbReference>
<evidence type="ECO:0000259" key="1">
    <source>
        <dbReference type="PROSITE" id="PS50878"/>
    </source>
</evidence>
<evidence type="ECO:0000313" key="2">
    <source>
        <dbReference type="Ensembl" id="ENSOABP00000072245.1"/>
    </source>
</evidence>
<dbReference type="PANTHER" id="PTHR31635:SF196">
    <property type="entry name" value="REVERSE TRANSCRIPTASE DOMAIN-CONTAINING PROTEIN-RELATED"/>
    <property type="match status" value="1"/>
</dbReference>
<proteinExistence type="predicted"/>
<feature type="domain" description="Reverse transcriptase" evidence="1">
    <location>
        <begin position="161"/>
        <end position="407"/>
    </location>
</feature>
<keyword evidence="3" id="KW-1185">Reference proteome</keyword>
<dbReference type="Proteomes" id="UP000472276">
    <property type="component" value="Unassembled WGS sequence"/>
</dbReference>
<dbReference type="Pfam" id="PF00078">
    <property type="entry name" value="RVT_1"/>
    <property type="match status" value="1"/>
</dbReference>
<reference evidence="2" key="2">
    <citation type="submission" date="2025-08" db="UniProtKB">
        <authorList>
            <consortium name="Ensembl"/>
        </authorList>
    </citation>
    <scope>IDENTIFICATION</scope>
</reference>
<dbReference type="InterPro" id="IPR043502">
    <property type="entry name" value="DNA/RNA_pol_sf"/>
</dbReference>
<dbReference type="SUPFAM" id="SSF56672">
    <property type="entry name" value="DNA/RNA polymerases"/>
    <property type="match status" value="1"/>
</dbReference>
<reference evidence="3" key="1">
    <citation type="submission" date="2020-03" db="EMBL/GenBank/DDBJ databases">
        <title>Evolution of repeat sequences and sex chromosomes of tilapia species revealed by chromosome-level genomes.</title>
        <authorList>
            <person name="Xu L."/>
            <person name="Tao W."/>
            <person name="Wang D."/>
            <person name="Zhou Q."/>
        </authorList>
    </citation>
    <scope>NUCLEOTIDE SEQUENCE [LARGE SCALE GENOMIC DNA]</scope>
    <source>
        <strain evidence="3">Israel</strain>
    </source>
</reference>
<dbReference type="Ensembl" id="ENSOABT00000085509.1">
    <property type="protein sequence ID" value="ENSOABP00000072245.1"/>
    <property type="gene ID" value="ENSOABG00000037734.1"/>
</dbReference>
<organism evidence="2 3">
    <name type="scientific">Oreochromis aureus</name>
    <name type="common">Israeli tilapia</name>
    <name type="synonym">Chromis aureus</name>
    <dbReference type="NCBI Taxonomy" id="47969"/>
    <lineage>
        <taxon>Eukaryota</taxon>
        <taxon>Metazoa</taxon>
        <taxon>Chordata</taxon>
        <taxon>Craniata</taxon>
        <taxon>Vertebrata</taxon>
        <taxon>Euteleostomi</taxon>
        <taxon>Actinopterygii</taxon>
        <taxon>Neopterygii</taxon>
        <taxon>Teleostei</taxon>
        <taxon>Neoteleostei</taxon>
        <taxon>Acanthomorphata</taxon>
        <taxon>Ovalentaria</taxon>
        <taxon>Cichlomorphae</taxon>
        <taxon>Cichliformes</taxon>
        <taxon>Cichlidae</taxon>
        <taxon>African cichlids</taxon>
        <taxon>Pseudocrenilabrinae</taxon>
        <taxon>Oreochromini</taxon>
        <taxon>Oreochromis</taxon>
    </lineage>
</organism>
<sequence>KIVKVKYKLNVLYNRKAEYALFRINQAYWEMGEKPSRLLAYRLKQKDSMNHIPGIRQSDGVISTSIRHINDGFRAFYNNLYSTQGSLDEQKFKAFFTDLNLPQLSTTDQQIIDAPVTVEEITRAINSMPLNKAPGLDGLPLDFCRAFEDMLSPLLLDVYNETFKVGSLPQSMHSGLITFIPKTGKDPLDPSGYRPISLLNSDQKILAKVLAGRLKVVMAKIIHADQSGFVPNRYGSDNIRQLVNLQNYVYDSVYPTVALSLDAAKAFDCVEWDYLFKTLEKFGFDLFLLQRSTRQGCPLSSGLFVIAIEPLAQKLRDNVNIFGISMGNSQHKLLLYADDMLLLMTQPGKSIPALLECIDSFTLLSGYRVNWDKSEAMPMSGHCPNTLFKQWEFRWSVNGLRYLGIQITSDYTKMVRANMEPMFERMKMEFGRWSRVRLTIWGKISCIKMMTAPMIFYILSNIPLHIPDKYFKDLDFLIGQFLWGSSPHRLSIKKLQASAKQGRFTLPNFQWYYWVINVKQLRAWLPTAPVKPIWSYIETEVNGGISPWRELFDTSHKLTHPIIANAKTLWCKLHRAGRWDFIKSPSATSWGNKRILIGGTSVDWLQWRKAGILNVSDLFDCGTKCFLSFDKIEELYKLQRNQFWRYVQIHSSLSKWLGTPLSCPVGKTGSRFIQLKIIHRWHRTPQQLYKWNLASTDECWRCDGQNASILHILWSCSALRDWWENIMEVIFSGSTVARWLALLPHSKKVLSSIPPSGRGLSVWIILALTTAKRVLLRHWRKKNPPPYEEWLMTMAKLASYEKVTYGLLDKLHQYDCIWSPFTSWLSVT</sequence>
<dbReference type="InterPro" id="IPR000477">
    <property type="entry name" value="RT_dom"/>
</dbReference>
<dbReference type="PROSITE" id="PS50878">
    <property type="entry name" value="RT_POL"/>
    <property type="match status" value="1"/>
</dbReference>
<reference evidence="2" key="3">
    <citation type="submission" date="2025-09" db="UniProtKB">
        <authorList>
            <consortium name="Ensembl"/>
        </authorList>
    </citation>
    <scope>IDENTIFICATION</scope>
</reference>
<accession>A0AAZ1XXH3</accession>
<dbReference type="CDD" id="cd01650">
    <property type="entry name" value="RT_nLTR_like"/>
    <property type="match status" value="1"/>
</dbReference>
<evidence type="ECO:0000313" key="3">
    <source>
        <dbReference type="Proteomes" id="UP000472276"/>
    </source>
</evidence>
<name>A0AAZ1XXH3_OREAU</name>
<dbReference type="AlphaFoldDB" id="A0AAZ1XXH3"/>
<protein>
    <recommendedName>
        <fullName evidence="1">Reverse transcriptase domain-containing protein</fullName>
    </recommendedName>
</protein>